<dbReference type="EMBL" id="QBIY01011305">
    <property type="protein sequence ID" value="RXN33012.1"/>
    <property type="molecule type" value="Genomic_DNA"/>
</dbReference>
<sequence>MDLESPEFTPLFDQQLLAEGDEIEGDEEKDEEMLARLLREEPDDEEDDAILCAAQASRPVSALSGDMASTVGDCDLVEVCKRAAAKLDIPWPVTPGDPGVKQDIYDGKRLPSRLPPAKQLLPALPACIAEMKRSWDKPFSHRVPVKGYSSLDVSEMEGLGLSNLPTVEQSVAHHLHPNRRTTLSSASPSLPGKMERFTASMYQKIYKSSALAVRALNVTSLLTAYQAELLEELGTQLDTDKFGKAINEGLPIILCYFASRNTIGIMEGRYEEVLHLLTNNEFPVRYNKTARQTLRRYAAKFRVTDGMLYYGGRKAVKTKEECTALFCMSHISPVGNHCGKQKTRNALCEKYYWPGMTADIEKWIIDSYLHIIGKNMKGRVFVLSAVVSSALFSGNFQCVRKDSQETLSDECPEELPIMLVKSGTNIEEHLREIAAIAQPCLLAVGPQNSVHQYFFILDQHAIPCKTLIKDLGLEGMVTGQQASKKWQNLKKKYKDLRTLKTGLETDAGQEIVEHSTDTATSTIEISPLPNTSETSTASPTAIASPLTPSPRKRKRKTNPIVDFLAVEF</sequence>
<dbReference type="AlphaFoldDB" id="A0A498NM18"/>
<feature type="region of interest" description="Disordered" evidence="1">
    <location>
        <begin position="1"/>
        <end position="29"/>
    </location>
</feature>
<feature type="region of interest" description="Disordered" evidence="1">
    <location>
        <begin position="509"/>
        <end position="555"/>
    </location>
</feature>
<name>A0A498NM18_LABRO</name>
<proteinExistence type="predicted"/>
<protein>
    <submittedName>
        <fullName evidence="3">Copper homeostasis cutC-like protein</fullName>
    </submittedName>
</protein>
<comment type="caution">
    <text evidence="3">The sequence shown here is derived from an EMBL/GenBank/DDBJ whole genome shotgun (WGS) entry which is preliminary data.</text>
</comment>
<organism evidence="3 4">
    <name type="scientific">Labeo rohita</name>
    <name type="common">Indian major carp</name>
    <name type="synonym">Cyprinus rohita</name>
    <dbReference type="NCBI Taxonomy" id="84645"/>
    <lineage>
        <taxon>Eukaryota</taxon>
        <taxon>Metazoa</taxon>
        <taxon>Chordata</taxon>
        <taxon>Craniata</taxon>
        <taxon>Vertebrata</taxon>
        <taxon>Euteleostomi</taxon>
        <taxon>Actinopterygii</taxon>
        <taxon>Neopterygii</taxon>
        <taxon>Teleostei</taxon>
        <taxon>Ostariophysi</taxon>
        <taxon>Cypriniformes</taxon>
        <taxon>Cyprinidae</taxon>
        <taxon>Labeoninae</taxon>
        <taxon>Labeonini</taxon>
        <taxon>Labeo</taxon>
    </lineage>
</organism>
<reference evidence="3 4" key="1">
    <citation type="submission" date="2018-03" db="EMBL/GenBank/DDBJ databases">
        <title>Draft genome sequence of Rohu Carp (Labeo rohita).</title>
        <authorList>
            <person name="Das P."/>
            <person name="Kushwaha B."/>
            <person name="Joshi C.G."/>
            <person name="Kumar D."/>
            <person name="Nagpure N.S."/>
            <person name="Sahoo L."/>
            <person name="Das S.P."/>
            <person name="Bit A."/>
            <person name="Patnaik S."/>
            <person name="Meher P.K."/>
            <person name="Jayasankar P."/>
            <person name="Koringa P.G."/>
            <person name="Patel N.V."/>
            <person name="Hinsu A.T."/>
            <person name="Kumar R."/>
            <person name="Pandey M."/>
            <person name="Agarwal S."/>
            <person name="Srivastava S."/>
            <person name="Singh M."/>
            <person name="Iquebal M.A."/>
            <person name="Jaiswal S."/>
            <person name="Angadi U.B."/>
            <person name="Kumar N."/>
            <person name="Raza M."/>
            <person name="Shah T.M."/>
            <person name="Rai A."/>
            <person name="Jena J.K."/>
        </authorList>
    </citation>
    <scope>NUCLEOTIDE SEQUENCE [LARGE SCALE GENOMIC DNA]</scope>
    <source>
        <strain evidence="3">DASCIFA01</strain>
        <tissue evidence="3">Testis</tissue>
    </source>
</reference>
<keyword evidence="4" id="KW-1185">Reference proteome</keyword>
<dbReference type="Pfam" id="PF17921">
    <property type="entry name" value="Integrase_H2C2"/>
    <property type="match status" value="1"/>
</dbReference>
<feature type="compositionally biased region" description="Acidic residues" evidence="1">
    <location>
        <begin position="19"/>
        <end position="29"/>
    </location>
</feature>
<gene>
    <name evidence="3" type="ORF">ROHU_015908</name>
</gene>
<dbReference type="Proteomes" id="UP000290572">
    <property type="component" value="Unassembled WGS sequence"/>
</dbReference>
<evidence type="ECO:0000313" key="3">
    <source>
        <dbReference type="EMBL" id="RXN33012.1"/>
    </source>
</evidence>
<feature type="compositionally biased region" description="Polar residues" evidence="1">
    <location>
        <begin position="517"/>
        <end position="541"/>
    </location>
</feature>
<evidence type="ECO:0000256" key="1">
    <source>
        <dbReference type="SAM" id="MobiDB-lite"/>
    </source>
</evidence>
<evidence type="ECO:0000259" key="2">
    <source>
        <dbReference type="Pfam" id="PF17921"/>
    </source>
</evidence>
<dbReference type="Gene3D" id="1.10.340.70">
    <property type="match status" value="1"/>
</dbReference>
<evidence type="ECO:0000313" key="4">
    <source>
        <dbReference type="Proteomes" id="UP000290572"/>
    </source>
</evidence>
<accession>A0A498NM18</accession>
<feature type="domain" description="Integrase zinc-binding" evidence="2">
    <location>
        <begin position="320"/>
        <end position="364"/>
    </location>
</feature>
<dbReference type="InterPro" id="IPR041588">
    <property type="entry name" value="Integrase_H2C2"/>
</dbReference>